<organism evidence="2 3">
    <name type="scientific">Prevotella illustrans</name>
    <dbReference type="NCBI Taxonomy" id="2800387"/>
    <lineage>
        <taxon>Bacteria</taxon>
        <taxon>Pseudomonadati</taxon>
        <taxon>Bacteroidota</taxon>
        <taxon>Bacteroidia</taxon>
        <taxon>Bacteroidales</taxon>
        <taxon>Prevotellaceae</taxon>
        <taxon>Prevotella</taxon>
    </lineage>
</organism>
<dbReference type="RefSeq" id="WP_107581162.1">
    <property type="nucleotide sequence ID" value="NZ_JAERMS010000017.1"/>
</dbReference>
<accession>A0ABS3M5L8</accession>
<gene>
    <name evidence="2" type="ORF">JHU38_06780</name>
</gene>
<evidence type="ECO:0000313" key="3">
    <source>
        <dbReference type="Proteomes" id="UP000664265"/>
    </source>
</evidence>
<dbReference type="InterPro" id="IPR032129">
    <property type="entry name" value="DUF5056"/>
</dbReference>
<keyword evidence="1" id="KW-0812">Transmembrane</keyword>
<evidence type="ECO:0000256" key="1">
    <source>
        <dbReference type="SAM" id="Phobius"/>
    </source>
</evidence>
<dbReference type="Proteomes" id="UP000664265">
    <property type="component" value="Unassembled WGS sequence"/>
</dbReference>
<name>A0ABS3M5L8_9BACT</name>
<proteinExistence type="predicted"/>
<keyword evidence="1" id="KW-0472">Membrane</keyword>
<evidence type="ECO:0000313" key="2">
    <source>
        <dbReference type="EMBL" id="MBO1363477.1"/>
    </source>
</evidence>
<protein>
    <submittedName>
        <fullName evidence="2">DUF5056 domain-containing protein</fullName>
    </submittedName>
</protein>
<dbReference type="Pfam" id="PF16479">
    <property type="entry name" value="DUF5056"/>
    <property type="match status" value="1"/>
</dbReference>
<feature type="transmembrane region" description="Helical" evidence="1">
    <location>
        <begin position="93"/>
        <end position="111"/>
    </location>
</feature>
<reference evidence="2 3" key="1">
    <citation type="submission" date="2021-01" db="EMBL/GenBank/DDBJ databases">
        <title>Prevotella A2931 sp. nov.</title>
        <authorList>
            <person name="Buhl M."/>
            <person name="Oberhettinger P."/>
        </authorList>
    </citation>
    <scope>NUCLEOTIDE SEQUENCE [LARGE SCALE GENOMIC DNA]</scope>
    <source>
        <strain evidence="2 3">A2931</strain>
    </source>
</reference>
<keyword evidence="1" id="KW-1133">Transmembrane helix</keyword>
<dbReference type="EMBL" id="JAERMS010000017">
    <property type="protein sequence ID" value="MBO1363477.1"/>
    <property type="molecule type" value="Genomic_DNA"/>
</dbReference>
<comment type="caution">
    <text evidence="2">The sequence shown here is derived from an EMBL/GenBank/DDBJ whole genome shotgun (WGS) entry which is preliminary data.</text>
</comment>
<keyword evidence="3" id="KW-1185">Reference proteome</keyword>
<feature type="transmembrane region" description="Helical" evidence="1">
    <location>
        <begin position="45"/>
        <end position="62"/>
    </location>
</feature>
<sequence>MDMKLNDEQLVEQFFAEHIVEIADNGFTKKVMKRLPQSALRWNKLWTAGCWAAAILLFFLLDGINSVKAAFIHVTGDLLGMLASFQFDSFSPFIIYLGILSTTAVIAYNVIENSN</sequence>